<dbReference type="AlphaFoldDB" id="L1MFZ2"/>
<dbReference type="PATRIC" id="fig|1035195.3.peg.1239"/>
<comment type="caution">
    <text evidence="3">The sequence shown here is derived from an EMBL/GenBank/DDBJ whole genome shotgun (WGS) entry which is preliminary data.</text>
</comment>
<dbReference type="InterPro" id="IPR038157">
    <property type="entry name" value="FeoA_core_dom"/>
</dbReference>
<dbReference type="InterPro" id="IPR008988">
    <property type="entry name" value="Transcriptional_repressor_C"/>
</dbReference>
<dbReference type="SMART" id="SM00899">
    <property type="entry name" value="FeoA"/>
    <property type="match status" value="1"/>
</dbReference>
<evidence type="ECO:0000259" key="2">
    <source>
        <dbReference type="SMART" id="SM00899"/>
    </source>
</evidence>
<dbReference type="InterPro" id="IPR007167">
    <property type="entry name" value="Fe-transptr_FeoA-like"/>
</dbReference>
<keyword evidence="1" id="KW-0408">Iron</keyword>
<keyword evidence="4" id="KW-1185">Reference proteome</keyword>
<proteinExistence type="predicted"/>
<evidence type="ECO:0000256" key="1">
    <source>
        <dbReference type="ARBA" id="ARBA00023004"/>
    </source>
</evidence>
<organism evidence="3 4">
    <name type="scientific">Corynebacterium durum F0235</name>
    <dbReference type="NCBI Taxonomy" id="1035195"/>
    <lineage>
        <taxon>Bacteria</taxon>
        <taxon>Bacillati</taxon>
        <taxon>Actinomycetota</taxon>
        <taxon>Actinomycetes</taxon>
        <taxon>Mycobacteriales</taxon>
        <taxon>Corynebacteriaceae</taxon>
        <taxon>Corynebacterium</taxon>
    </lineage>
</organism>
<dbReference type="Pfam" id="PF04023">
    <property type="entry name" value="FeoA"/>
    <property type="match status" value="1"/>
</dbReference>
<dbReference type="STRING" id="1035195.HMPREF9997_01382"/>
<gene>
    <name evidence="3" type="ORF">HMPREF9997_01382</name>
</gene>
<feature type="domain" description="Ferrous iron transporter FeoA-like" evidence="2">
    <location>
        <begin position="11"/>
        <end position="85"/>
    </location>
</feature>
<reference evidence="3 4" key="1">
    <citation type="submission" date="2012-05" db="EMBL/GenBank/DDBJ databases">
        <authorList>
            <person name="Weinstock G."/>
            <person name="Sodergren E."/>
            <person name="Lobos E.A."/>
            <person name="Fulton L."/>
            <person name="Fulton R."/>
            <person name="Courtney L."/>
            <person name="Fronick C."/>
            <person name="O'Laughlin M."/>
            <person name="Godfrey J."/>
            <person name="Wilson R.M."/>
            <person name="Miner T."/>
            <person name="Farmer C."/>
            <person name="Delehaunty K."/>
            <person name="Cordes M."/>
            <person name="Minx P."/>
            <person name="Tomlinson C."/>
            <person name="Chen J."/>
            <person name="Wollam A."/>
            <person name="Pepin K.H."/>
            <person name="Bhonagiri V."/>
            <person name="Zhang X."/>
            <person name="Suruliraj S."/>
            <person name="Warren W."/>
            <person name="Mitreva M."/>
            <person name="Mardis E.R."/>
            <person name="Wilson R.K."/>
        </authorList>
    </citation>
    <scope>NUCLEOTIDE SEQUENCE [LARGE SCALE GENOMIC DNA]</scope>
    <source>
        <strain evidence="3 4">F0235</strain>
    </source>
</reference>
<dbReference type="HOGENOM" id="CLU_150646_11_2_11"/>
<sequence length="92" mass="9897">MGANAHSMDDFPLITVPIGNECVLSPINSDLIAPDIKRRLAELGLRPGVHVSVVQKTSGGGRVIRIHNTRYALDRRTASSIKVHSVKTGGEQ</sequence>
<dbReference type="Gene3D" id="2.30.30.90">
    <property type="match status" value="1"/>
</dbReference>
<name>L1MFZ2_9CORY</name>
<dbReference type="Proteomes" id="UP000010445">
    <property type="component" value="Unassembled WGS sequence"/>
</dbReference>
<protein>
    <submittedName>
        <fullName evidence="3">FeoA domain protein</fullName>
    </submittedName>
</protein>
<dbReference type="EMBL" id="AMEM01000018">
    <property type="protein sequence ID" value="EKX90167.1"/>
    <property type="molecule type" value="Genomic_DNA"/>
</dbReference>
<dbReference type="SUPFAM" id="SSF50037">
    <property type="entry name" value="C-terminal domain of transcriptional repressors"/>
    <property type="match status" value="1"/>
</dbReference>
<evidence type="ECO:0000313" key="4">
    <source>
        <dbReference type="Proteomes" id="UP000010445"/>
    </source>
</evidence>
<accession>L1MFZ2</accession>
<dbReference type="GO" id="GO:0046914">
    <property type="term" value="F:transition metal ion binding"/>
    <property type="evidence" value="ECO:0007669"/>
    <property type="project" value="InterPro"/>
</dbReference>
<evidence type="ECO:0000313" key="3">
    <source>
        <dbReference type="EMBL" id="EKX90167.1"/>
    </source>
</evidence>